<dbReference type="Pfam" id="PF00240">
    <property type="entry name" value="ubiquitin"/>
    <property type="match status" value="1"/>
</dbReference>
<dbReference type="Gene3D" id="3.10.20.90">
    <property type="entry name" value="Phosphatidylinositol 3-kinase Catalytic Subunit, Chain A, domain 1"/>
    <property type="match status" value="1"/>
</dbReference>
<feature type="domain" description="Ubiquitin-like" evidence="4">
    <location>
        <begin position="21"/>
        <end position="95"/>
    </location>
</feature>
<dbReference type="AlphaFoldDB" id="A0A4C1T7K7"/>
<dbReference type="PROSITE" id="PS50053">
    <property type="entry name" value="UBIQUITIN_2"/>
    <property type="match status" value="1"/>
</dbReference>
<dbReference type="InterPro" id="IPR039336">
    <property type="entry name" value="Midnolin"/>
</dbReference>
<dbReference type="PANTHER" id="PTHR23010:SF1">
    <property type="entry name" value="MIDNOLIN"/>
    <property type="match status" value="1"/>
</dbReference>
<feature type="compositionally biased region" description="Low complexity" evidence="3">
    <location>
        <begin position="479"/>
        <end position="492"/>
    </location>
</feature>
<dbReference type="InterPro" id="IPR000626">
    <property type="entry name" value="Ubiquitin-like_dom"/>
</dbReference>
<dbReference type="SMART" id="SM00213">
    <property type="entry name" value="UBQ"/>
    <property type="match status" value="1"/>
</dbReference>
<comment type="subcellular location">
    <subcellularLocation>
        <location evidence="1">Nucleus</location>
    </subcellularLocation>
</comment>
<feature type="region of interest" description="Disordered" evidence="3">
    <location>
        <begin position="472"/>
        <end position="536"/>
    </location>
</feature>
<dbReference type="SUPFAM" id="SSF54236">
    <property type="entry name" value="Ubiquitin-like"/>
    <property type="match status" value="1"/>
</dbReference>
<name>A0A4C1T7K7_EUMVA</name>
<keyword evidence="2" id="KW-0539">Nucleus</keyword>
<feature type="compositionally biased region" description="Low complexity" evidence="3">
    <location>
        <begin position="146"/>
        <end position="164"/>
    </location>
</feature>
<dbReference type="Proteomes" id="UP000299102">
    <property type="component" value="Unassembled WGS sequence"/>
</dbReference>
<keyword evidence="6" id="KW-1185">Reference proteome</keyword>
<feature type="compositionally biased region" description="Polar residues" evidence="3">
    <location>
        <begin position="756"/>
        <end position="769"/>
    </location>
</feature>
<dbReference type="InterPro" id="IPR029071">
    <property type="entry name" value="Ubiquitin-like_domsf"/>
</dbReference>
<organism evidence="5 6">
    <name type="scientific">Eumeta variegata</name>
    <name type="common">Bagworm moth</name>
    <name type="synonym">Eumeta japonica</name>
    <dbReference type="NCBI Taxonomy" id="151549"/>
    <lineage>
        <taxon>Eukaryota</taxon>
        <taxon>Metazoa</taxon>
        <taxon>Ecdysozoa</taxon>
        <taxon>Arthropoda</taxon>
        <taxon>Hexapoda</taxon>
        <taxon>Insecta</taxon>
        <taxon>Pterygota</taxon>
        <taxon>Neoptera</taxon>
        <taxon>Endopterygota</taxon>
        <taxon>Lepidoptera</taxon>
        <taxon>Glossata</taxon>
        <taxon>Ditrysia</taxon>
        <taxon>Tineoidea</taxon>
        <taxon>Psychidae</taxon>
        <taxon>Oiketicinae</taxon>
        <taxon>Eumeta</taxon>
    </lineage>
</organism>
<dbReference type="GO" id="GO:0005634">
    <property type="term" value="C:nucleus"/>
    <property type="evidence" value="ECO:0007669"/>
    <property type="project" value="UniProtKB-SubCell"/>
</dbReference>
<dbReference type="EMBL" id="BGZK01000040">
    <property type="protein sequence ID" value="GBP10402.1"/>
    <property type="molecule type" value="Genomic_DNA"/>
</dbReference>
<proteinExistence type="predicted"/>
<feature type="region of interest" description="Disordered" evidence="3">
    <location>
        <begin position="737"/>
        <end position="777"/>
    </location>
</feature>
<feature type="compositionally biased region" description="Low complexity" evidence="3">
    <location>
        <begin position="348"/>
        <end position="359"/>
    </location>
</feature>
<evidence type="ECO:0000313" key="5">
    <source>
        <dbReference type="EMBL" id="GBP10402.1"/>
    </source>
</evidence>
<comment type="caution">
    <text evidence="5">The sequence shown here is derived from an EMBL/GenBank/DDBJ whole genome shotgun (WGS) entry which is preliminary data.</text>
</comment>
<evidence type="ECO:0000256" key="3">
    <source>
        <dbReference type="SAM" id="MobiDB-lite"/>
    </source>
</evidence>
<sequence length="777" mass="85569">MERGPDSEELFGCGEADAETITLNVQTTTGMSFTVTLNQKHSVSHLKKLVSKNLKVSKDRICLLHRERVLTEGTLEENGLQDGARVILLPSVETGLLSQRSENSVMQALESLNDTQVNDFLSGKSPLNLTMRLGDHMMLIQLQLSTVNSPNSSSRSSKASGVSRNTRLSPGVSVPSRGDSDLGIQRTPEKSKTIASDILLDNNVERNASESTKTNESSPTLQKKDLQKLQKAFNFFKSIAKDNTKIDTEKNNVMDYTEESFSKLPVASTEVEQSPIKSLSNLVSSPLHASASENKKHISVKPNAAFADTMKTSLIDMLASDINNDRMDVNEASTSCLDKTSSTDKSSEISTSLLTPDSPLSDDSDTTTELNSFLTESTIDEYPMENLFNNAVDKGLLEEKDNLMDREISNLVTTSHGSDTDGASKTLPSFQTITEPLKTKRFHCLLHKTSKFKHPVGQSKQRAFMQSIVNKHKKRMQNRQDNSQSSSSHSNSYITSPRKLILQPSNSHDEPQPSTSKAETIPKLSDTKPNPPDTKTLIEASKNLTQTLKKLSKEVLTNKIDFKSTEEKVRAKIGPGAVIESMKHHGKGIYSGTFSGTLNPALQDRFGRPKRDISTIIHILNDLLCAHPPITLSQNETKHTCAKAVTTDNDKCTNCSSNLCSYGQCNGHPSTSTTAPKIGCVCIDKNHCLCSTRLSPDCIHCKEKQEICNKCNSAKILELENSKTKGKLEQLRLVMQQKKERREARKLKAMPYSGSPPKTLNTSEQSPTLQEEIEALA</sequence>
<accession>A0A4C1T7K7</accession>
<feature type="region of interest" description="Disordered" evidence="3">
    <location>
        <begin position="333"/>
        <end position="368"/>
    </location>
</feature>
<evidence type="ECO:0000259" key="4">
    <source>
        <dbReference type="PROSITE" id="PS50053"/>
    </source>
</evidence>
<gene>
    <name evidence="5" type="primary">stx</name>
    <name evidence="5" type="ORF">EVAR_5709_1</name>
</gene>
<evidence type="ECO:0000313" key="6">
    <source>
        <dbReference type="Proteomes" id="UP000299102"/>
    </source>
</evidence>
<feature type="region of interest" description="Disordered" evidence="3">
    <location>
        <begin position="146"/>
        <end position="223"/>
    </location>
</feature>
<protein>
    <submittedName>
        <fullName evidence="5">Midnolin homolog</fullName>
    </submittedName>
</protein>
<dbReference type="OrthoDB" id="1916003at2759"/>
<evidence type="ECO:0000256" key="2">
    <source>
        <dbReference type="ARBA" id="ARBA00023242"/>
    </source>
</evidence>
<feature type="compositionally biased region" description="Polar residues" evidence="3">
    <location>
        <begin position="209"/>
        <end position="220"/>
    </location>
</feature>
<dbReference type="PANTHER" id="PTHR23010">
    <property type="entry name" value="MIDNOLIN"/>
    <property type="match status" value="1"/>
</dbReference>
<reference evidence="5 6" key="1">
    <citation type="journal article" date="2019" name="Commun. Biol.">
        <title>The bagworm genome reveals a unique fibroin gene that provides high tensile strength.</title>
        <authorList>
            <person name="Kono N."/>
            <person name="Nakamura H."/>
            <person name="Ohtoshi R."/>
            <person name="Tomita M."/>
            <person name="Numata K."/>
            <person name="Arakawa K."/>
        </authorList>
    </citation>
    <scope>NUCLEOTIDE SEQUENCE [LARGE SCALE GENOMIC DNA]</scope>
</reference>
<evidence type="ECO:0000256" key="1">
    <source>
        <dbReference type="ARBA" id="ARBA00004123"/>
    </source>
</evidence>